<name>A0A562V2M5_9ACTN</name>
<keyword evidence="2" id="KW-0560">Oxidoreductase</keyword>
<evidence type="ECO:0000256" key="2">
    <source>
        <dbReference type="ARBA" id="ARBA00023002"/>
    </source>
</evidence>
<protein>
    <submittedName>
        <fullName evidence="3">NADP-dependent 3-hydroxy acid dehydrogenase YdfG</fullName>
    </submittedName>
</protein>
<dbReference type="GO" id="GO:0005829">
    <property type="term" value="C:cytosol"/>
    <property type="evidence" value="ECO:0007669"/>
    <property type="project" value="TreeGrafter"/>
</dbReference>
<comment type="caution">
    <text evidence="3">The sequence shown here is derived from an EMBL/GenBank/DDBJ whole genome shotgun (WGS) entry which is preliminary data.</text>
</comment>
<dbReference type="EMBL" id="VLLL01000006">
    <property type="protein sequence ID" value="TWJ12118.1"/>
    <property type="molecule type" value="Genomic_DNA"/>
</dbReference>
<comment type="similarity">
    <text evidence="1">Belongs to the short-chain dehydrogenases/reductases (SDR) family.</text>
</comment>
<dbReference type="PANTHER" id="PTHR43391">
    <property type="entry name" value="RETINOL DEHYDROGENASE-RELATED"/>
    <property type="match status" value="1"/>
</dbReference>
<dbReference type="Proteomes" id="UP000321617">
    <property type="component" value="Unassembled WGS sequence"/>
</dbReference>
<dbReference type="RefSeq" id="WP_147138980.1">
    <property type="nucleotide sequence ID" value="NZ_BAABIJ010000002.1"/>
</dbReference>
<dbReference type="OrthoDB" id="158573at2"/>
<keyword evidence="4" id="KW-1185">Reference proteome</keyword>
<proteinExistence type="inferred from homology"/>
<dbReference type="GO" id="GO:0016491">
    <property type="term" value="F:oxidoreductase activity"/>
    <property type="evidence" value="ECO:0007669"/>
    <property type="project" value="UniProtKB-KW"/>
</dbReference>
<dbReference type="SUPFAM" id="SSF51735">
    <property type="entry name" value="NAD(P)-binding Rossmann-fold domains"/>
    <property type="match status" value="1"/>
</dbReference>
<dbReference type="InterPro" id="IPR036291">
    <property type="entry name" value="NAD(P)-bd_dom_sf"/>
</dbReference>
<reference evidence="3 4" key="1">
    <citation type="journal article" date="2013" name="Stand. Genomic Sci.">
        <title>Genomic Encyclopedia of Type Strains, Phase I: The one thousand microbial genomes (KMG-I) project.</title>
        <authorList>
            <person name="Kyrpides N.C."/>
            <person name="Woyke T."/>
            <person name="Eisen J.A."/>
            <person name="Garrity G."/>
            <person name="Lilburn T.G."/>
            <person name="Beck B.J."/>
            <person name="Whitman W.B."/>
            <person name="Hugenholtz P."/>
            <person name="Klenk H.P."/>
        </authorList>
    </citation>
    <scope>NUCLEOTIDE SEQUENCE [LARGE SCALE GENOMIC DNA]</scope>
    <source>
        <strain evidence="3 4">DSM 45044</strain>
    </source>
</reference>
<dbReference type="PRINTS" id="PR00081">
    <property type="entry name" value="GDHRDH"/>
</dbReference>
<gene>
    <name evidence="3" type="ORF">LX16_2867</name>
</gene>
<organism evidence="3 4">
    <name type="scientific">Stackebrandtia albiflava</name>
    <dbReference type="NCBI Taxonomy" id="406432"/>
    <lineage>
        <taxon>Bacteria</taxon>
        <taxon>Bacillati</taxon>
        <taxon>Actinomycetota</taxon>
        <taxon>Actinomycetes</taxon>
        <taxon>Glycomycetales</taxon>
        <taxon>Glycomycetaceae</taxon>
        <taxon>Stackebrandtia</taxon>
    </lineage>
</organism>
<dbReference type="CDD" id="cd05233">
    <property type="entry name" value="SDR_c"/>
    <property type="match status" value="1"/>
</dbReference>
<evidence type="ECO:0000313" key="4">
    <source>
        <dbReference type="Proteomes" id="UP000321617"/>
    </source>
</evidence>
<dbReference type="InterPro" id="IPR002347">
    <property type="entry name" value="SDR_fam"/>
</dbReference>
<dbReference type="Gene3D" id="3.40.50.720">
    <property type="entry name" value="NAD(P)-binding Rossmann-like Domain"/>
    <property type="match status" value="1"/>
</dbReference>
<evidence type="ECO:0000313" key="3">
    <source>
        <dbReference type="EMBL" id="TWJ12118.1"/>
    </source>
</evidence>
<sequence length="233" mass="24282">MTESPVTLITGGSSGIGAAAARALLRAGHRVAVTARGDERLRRFAESVERPEDVLTLSGDAADPDAVAEAVDRTVARFGRLDAVVANAGYATHDSVVDGDPRGWRDMVLTNVLGPALLINTAVPHLRRSRGRIVLVGSVTGMVHIPGNIYGATKWAVTGLAENTRRAVTGDGIGVTLIAPGRVDSDFWSGMGGPPEGHNLTAEQAAESIRWAVCAPEGVDVNTITIRPVGQPV</sequence>
<accession>A0A562V2M5</accession>
<dbReference type="PANTHER" id="PTHR43391:SF86">
    <property type="entry name" value="SHORT-CHAIN DEHYDROGENASE_REDUCTASE FAMILY PROTEIN"/>
    <property type="match status" value="1"/>
</dbReference>
<dbReference type="Pfam" id="PF00106">
    <property type="entry name" value="adh_short"/>
    <property type="match status" value="1"/>
</dbReference>
<dbReference type="AlphaFoldDB" id="A0A562V2M5"/>
<evidence type="ECO:0000256" key="1">
    <source>
        <dbReference type="ARBA" id="ARBA00006484"/>
    </source>
</evidence>